<comment type="caution">
    <text evidence="2">The sequence shown here is derived from an EMBL/GenBank/DDBJ whole genome shotgun (WGS) entry which is preliminary data.</text>
</comment>
<evidence type="ECO:0000313" key="3">
    <source>
        <dbReference type="Proteomes" id="UP000193335"/>
    </source>
</evidence>
<evidence type="ECO:0000259" key="1">
    <source>
        <dbReference type="Pfam" id="PF05598"/>
    </source>
</evidence>
<gene>
    <name evidence="2" type="ORF">BSZ19_03415</name>
</gene>
<dbReference type="InterPro" id="IPR008490">
    <property type="entry name" value="Transposase_InsH_N"/>
</dbReference>
<accession>A0A1Y2JY47</accession>
<sequence>MAGRLSGSRCTVDARWAVTGHPRRSEAQVNVAIRWFVGYGPHDALPDHSSLIRIRERWGAERHRMIFKRTVGARLKAKIATAEVVHIDASLIRTTLSSISIVGRAGGTVTIGLRHVSSASCIDMLANDRSHRQGQV</sequence>
<reference evidence="2 3" key="1">
    <citation type="submission" date="2017-03" db="EMBL/GenBank/DDBJ databases">
        <title>Whole genome sequences of fourteen strains of Bradyrhizobium canariense and one strain of Bradyrhizobium japonicum isolated from Lupinus (Papilionoideae: Genisteae) species in Algeria.</title>
        <authorList>
            <person name="Crovadore J."/>
            <person name="Chekireb D."/>
            <person name="Brachmann A."/>
            <person name="Chablais R."/>
            <person name="Cochard B."/>
            <person name="Lefort F."/>
        </authorList>
    </citation>
    <scope>NUCLEOTIDE SEQUENCE [LARGE SCALE GENOMIC DNA]</scope>
    <source>
        <strain evidence="2 3">UBMA197</strain>
    </source>
</reference>
<organism evidence="2 3">
    <name type="scientific">Bradyrhizobium japonicum</name>
    <dbReference type="NCBI Taxonomy" id="375"/>
    <lineage>
        <taxon>Bacteria</taxon>
        <taxon>Pseudomonadati</taxon>
        <taxon>Pseudomonadota</taxon>
        <taxon>Alphaproteobacteria</taxon>
        <taxon>Hyphomicrobiales</taxon>
        <taxon>Nitrobacteraceae</taxon>
        <taxon>Bradyrhizobium</taxon>
    </lineage>
</organism>
<name>A0A1Y2JY47_BRAJP</name>
<dbReference type="AlphaFoldDB" id="A0A1Y2JY47"/>
<evidence type="ECO:0000313" key="2">
    <source>
        <dbReference type="EMBL" id="OSJ36600.1"/>
    </source>
</evidence>
<protein>
    <recommendedName>
        <fullName evidence="1">Transposase InsH N-terminal domain-containing protein</fullName>
    </recommendedName>
</protein>
<dbReference type="Pfam" id="PF05598">
    <property type="entry name" value="DUF772"/>
    <property type="match status" value="1"/>
</dbReference>
<feature type="domain" description="Transposase InsH N-terminal" evidence="1">
    <location>
        <begin position="27"/>
        <end position="57"/>
    </location>
</feature>
<dbReference type="EMBL" id="NAFL01000186">
    <property type="protein sequence ID" value="OSJ36600.1"/>
    <property type="molecule type" value="Genomic_DNA"/>
</dbReference>
<proteinExistence type="predicted"/>
<dbReference type="Proteomes" id="UP000193335">
    <property type="component" value="Unassembled WGS sequence"/>
</dbReference>